<evidence type="ECO:0000256" key="1">
    <source>
        <dbReference type="ARBA" id="ARBA00023015"/>
    </source>
</evidence>
<evidence type="ECO:0000313" key="6">
    <source>
        <dbReference type="EMBL" id="NMO96691.1"/>
    </source>
</evidence>
<keyword evidence="4" id="KW-0812">Transmembrane</keyword>
<dbReference type="GO" id="GO:0003700">
    <property type="term" value="F:DNA-binding transcription factor activity"/>
    <property type="evidence" value="ECO:0007669"/>
    <property type="project" value="InterPro"/>
</dbReference>
<dbReference type="SMART" id="SM00342">
    <property type="entry name" value="HTH_ARAC"/>
    <property type="match status" value="1"/>
</dbReference>
<dbReference type="EMBL" id="JABBPN010000011">
    <property type="protein sequence ID" value="NMO96691.1"/>
    <property type="molecule type" value="Genomic_DNA"/>
</dbReference>
<gene>
    <name evidence="6" type="ORF">HII30_13005</name>
</gene>
<sequence>MQQNWYRKLLLSYFPIFLITITILVFLSFIIVNEASREEAAKANEISTRFITESLDRSINTMEMNVLNEVETSSLYSSYLFSNGSSDENIMYSLVKRLRGLVNDNDLIESIYIYRHSDQSVLTNSGHTSLELFSDRAFLEASLNKQDYRGWSAVRSKASLRPSEPAKQVISMYKSLPLPFGSQGLLVINVDTYRVEQMIAPMINDSVSFLNVIGPNGTKIFGASRLGEDNRGKEGKVLTTLTSRQLGWTLESGLRSGQLYAWVSVVSYIWIVIGVVTVVLAIVYIIYITRRNYQPIKAMMNRIESIQLSMPQAAKDELSMIDSALESLISRSMDYDKKQHENLQLQRSQLFIDLIGGQKSEEELESRMRELSPVKLPEQPHPAGYVMMLGEIDDYSGFRDEHTVRDQNVLKFAFMNVFQELSRNSGFNSWMEWITGSRVGILIVLPAAEDESRPALIQAAEECQRWVEEKLRMSLCFGMGSTVSGIHEIGASYRSASEALEHRLAMGDHAVLVGDDLSRGDFSHLLPYLTEISELVKDFRLNNDGWRVRLQNMFESFKKERLKDELIRSLLRSMLQLLSREVGVLSDELRTQLSEGKDSKLSGAASLEELQSRTSDLLTEIYRTYVALSETKSYRAMINEMKIYIEEHFDDPDLSLKHLSDRFQISGKYASYLFKMEYDMKFVDFLVQLRMNRAEELLTETDLSIQEIAEKIGYANSITFGRVFKRTAGVTPGDYRKLKVKPSPGAEL</sequence>
<keyword evidence="1" id="KW-0805">Transcription regulation</keyword>
<proteinExistence type="predicted"/>
<feature type="domain" description="HTH araC/xylS-type" evidence="5">
    <location>
        <begin position="639"/>
        <end position="738"/>
    </location>
</feature>
<keyword evidence="7" id="KW-1185">Reference proteome</keyword>
<reference evidence="6 7" key="1">
    <citation type="submission" date="2020-04" db="EMBL/GenBank/DDBJ databases">
        <title>Paenibacillus algicola sp. nov., a novel marine bacterium producing alginate lyase.</title>
        <authorList>
            <person name="Huang H."/>
        </authorList>
    </citation>
    <scope>NUCLEOTIDE SEQUENCE [LARGE SCALE GENOMIC DNA]</scope>
    <source>
        <strain evidence="6 7">L7-75</strain>
    </source>
</reference>
<comment type="caution">
    <text evidence="6">The sequence shown here is derived from an EMBL/GenBank/DDBJ whole genome shotgun (WGS) entry which is preliminary data.</text>
</comment>
<evidence type="ECO:0000256" key="3">
    <source>
        <dbReference type="ARBA" id="ARBA00023163"/>
    </source>
</evidence>
<organism evidence="6 7">
    <name type="scientific">Paenibacillus lemnae</name>
    <dbReference type="NCBI Taxonomy" id="1330551"/>
    <lineage>
        <taxon>Bacteria</taxon>
        <taxon>Bacillati</taxon>
        <taxon>Bacillota</taxon>
        <taxon>Bacilli</taxon>
        <taxon>Bacillales</taxon>
        <taxon>Paenibacillaceae</taxon>
        <taxon>Paenibacillus</taxon>
    </lineage>
</organism>
<dbReference type="InterPro" id="IPR018062">
    <property type="entry name" value="HTH_AraC-typ_CS"/>
</dbReference>
<keyword evidence="3" id="KW-0804">Transcription</keyword>
<dbReference type="InterPro" id="IPR009057">
    <property type="entry name" value="Homeodomain-like_sf"/>
</dbReference>
<dbReference type="SUPFAM" id="SSF46689">
    <property type="entry name" value="Homeodomain-like"/>
    <property type="match status" value="1"/>
</dbReference>
<dbReference type="PROSITE" id="PS01124">
    <property type="entry name" value="HTH_ARAC_FAMILY_2"/>
    <property type="match status" value="1"/>
</dbReference>
<dbReference type="InterPro" id="IPR020449">
    <property type="entry name" value="Tscrpt_reg_AraC-type_HTH"/>
</dbReference>
<evidence type="ECO:0000259" key="5">
    <source>
        <dbReference type="PROSITE" id="PS01124"/>
    </source>
</evidence>
<name>A0A848M905_PAELE</name>
<dbReference type="InterPro" id="IPR018060">
    <property type="entry name" value="HTH_AraC"/>
</dbReference>
<dbReference type="PROSITE" id="PS00041">
    <property type="entry name" value="HTH_ARAC_FAMILY_1"/>
    <property type="match status" value="1"/>
</dbReference>
<keyword evidence="2" id="KW-0238">DNA-binding</keyword>
<dbReference type="PRINTS" id="PR00032">
    <property type="entry name" value="HTHARAC"/>
</dbReference>
<protein>
    <submittedName>
        <fullName evidence="6">Helix-turn-helix domain-containing protein</fullName>
    </submittedName>
</protein>
<evidence type="ECO:0000313" key="7">
    <source>
        <dbReference type="Proteomes" id="UP000565468"/>
    </source>
</evidence>
<accession>A0A848M905</accession>
<dbReference type="Gene3D" id="1.10.10.60">
    <property type="entry name" value="Homeodomain-like"/>
    <property type="match status" value="2"/>
</dbReference>
<dbReference type="PANTHER" id="PTHR43280">
    <property type="entry name" value="ARAC-FAMILY TRANSCRIPTIONAL REGULATOR"/>
    <property type="match status" value="1"/>
</dbReference>
<keyword evidence="4" id="KW-1133">Transmembrane helix</keyword>
<evidence type="ECO:0000256" key="4">
    <source>
        <dbReference type="SAM" id="Phobius"/>
    </source>
</evidence>
<dbReference type="PANTHER" id="PTHR43280:SF28">
    <property type="entry name" value="HTH-TYPE TRANSCRIPTIONAL ACTIVATOR RHAS"/>
    <property type="match status" value="1"/>
</dbReference>
<dbReference type="Proteomes" id="UP000565468">
    <property type="component" value="Unassembled WGS sequence"/>
</dbReference>
<dbReference type="GO" id="GO:0043565">
    <property type="term" value="F:sequence-specific DNA binding"/>
    <property type="evidence" value="ECO:0007669"/>
    <property type="project" value="InterPro"/>
</dbReference>
<dbReference type="Pfam" id="PF17853">
    <property type="entry name" value="GGDEF_2"/>
    <property type="match status" value="1"/>
</dbReference>
<dbReference type="Pfam" id="PF12833">
    <property type="entry name" value="HTH_18"/>
    <property type="match status" value="1"/>
</dbReference>
<keyword evidence="4" id="KW-0472">Membrane</keyword>
<dbReference type="AlphaFoldDB" id="A0A848M905"/>
<feature type="transmembrane region" description="Helical" evidence="4">
    <location>
        <begin position="12"/>
        <end position="32"/>
    </location>
</feature>
<feature type="transmembrane region" description="Helical" evidence="4">
    <location>
        <begin position="259"/>
        <end position="287"/>
    </location>
</feature>
<dbReference type="InterPro" id="IPR041522">
    <property type="entry name" value="CdaR_GGDEF"/>
</dbReference>
<evidence type="ECO:0000256" key="2">
    <source>
        <dbReference type="ARBA" id="ARBA00023125"/>
    </source>
</evidence>